<dbReference type="GO" id="GO:0005886">
    <property type="term" value="C:plasma membrane"/>
    <property type="evidence" value="ECO:0007669"/>
    <property type="project" value="UniProtKB-SubCell"/>
</dbReference>
<evidence type="ECO:0000256" key="3">
    <source>
        <dbReference type="ARBA" id="ARBA00022692"/>
    </source>
</evidence>
<keyword evidence="2" id="KW-1003">Cell membrane</keyword>
<sequence>MYSYCPECEEQNEESATECKNCDPEQKIESSMQPDQSMYAGFGRRTVAFIIDEVLLTMIGFMIIAFIAPIVCDITPPYYELYKDLFNWIDLLFYVIDIVLTLFYFALMESSVGQATFGKDVMGIIVTDLEGNRISFAKAFMRHISKLITTLAYGIGYLTIIFSKKRQGLYDMMVGTVVVYR</sequence>
<evidence type="ECO:0000256" key="4">
    <source>
        <dbReference type="ARBA" id="ARBA00022989"/>
    </source>
</evidence>
<feature type="transmembrane region" description="Helical" evidence="6">
    <location>
        <begin position="144"/>
        <end position="163"/>
    </location>
</feature>
<dbReference type="Proteomes" id="UP000198535">
    <property type="component" value="Unassembled WGS sequence"/>
</dbReference>
<proteinExistence type="predicted"/>
<evidence type="ECO:0000259" key="7">
    <source>
        <dbReference type="Pfam" id="PF06271"/>
    </source>
</evidence>
<feature type="transmembrane region" description="Helical" evidence="6">
    <location>
        <begin position="47"/>
        <end position="71"/>
    </location>
</feature>
<dbReference type="PANTHER" id="PTHR36115">
    <property type="entry name" value="PROLINE-RICH ANTIGEN HOMOLOG-RELATED"/>
    <property type="match status" value="1"/>
</dbReference>
<dbReference type="InterPro" id="IPR051791">
    <property type="entry name" value="Pra-immunoreactive"/>
</dbReference>
<keyword evidence="9" id="KW-1185">Reference proteome</keyword>
<organism evidence="8 9">
    <name type="scientific">Methanolobus profundi</name>
    <dbReference type="NCBI Taxonomy" id="487685"/>
    <lineage>
        <taxon>Archaea</taxon>
        <taxon>Methanobacteriati</taxon>
        <taxon>Methanobacteriota</taxon>
        <taxon>Stenosarchaea group</taxon>
        <taxon>Methanomicrobia</taxon>
        <taxon>Methanosarcinales</taxon>
        <taxon>Methanosarcinaceae</taxon>
        <taxon>Methanolobus</taxon>
    </lineage>
</organism>
<evidence type="ECO:0000256" key="6">
    <source>
        <dbReference type="SAM" id="Phobius"/>
    </source>
</evidence>
<evidence type="ECO:0000313" key="8">
    <source>
        <dbReference type="EMBL" id="SFM47899.1"/>
    </source>
</evidence>
<reference evidence="9" key="1">
    <citation type="submission" date="2016-10" db="EMBL/GenBank/DDBJ databases">
        <authorList>
            <person name="Varghese N."/>
            <person name="Submissions S."/>
        </authorList>
    </citation>
    <scope>NUCLEOTIDE SEQUENCE [LARGE SCALE GENOMIC DNA]</scope>
    <source>
        <strain evidence="9">Mob M</strain>
    </source>
</reference>
<comment type="subcellular location">
    <subcellularLocation>
        <location evidence="1">Cell membrane</location>
        <topology evidence="1">Multi-pass membrane protein</topology>
    </subcellularLocation>
</comment>
<dbReference type="EMBL" id="FOUJ01000002">
    <property type="protein sequence ID" value="SFM47899.1"/>
    <property type="molecule type" value="Genomic_DNA"/>
</dbReference>
<evidence type="ECO:0000256" key="1">
    <source>
        <dbReference type="ARBA" id="ARBA00004651"/>
    </source>
</evidence>
<keyword evidence="5 6" id="KW-0472">Membrane</keyword>
<feature type="transmembrane region" description="Helical" evidence="6">
    <location>
        <begin position="91"/>
        <end position="107"/>
    </location>
</feature>
<feature type="domain" description="RDD" evidence="7">
    <location>
        <begin position="39"/>
        <end position="174"/>
    </location>
</feature>
<dbReference type="OrthoDB" id="137883at2157"/>
<gene>
    <name evidence="8" type="ORF">SAMN04488696_1393</name>
</gene>
<dbReference type="InterPro" id="IPR010432">
    <property type="entry name" value="RDD"/>
</dbReference>
<dbReference type="STRING" id="487685.SAMN04488696_1393"/>
<dbReference type="Pfam" id="PF06271">
    <property type="entry name" value="RDD"/>
    <property type="match status" value="1"/>
</dbReference>
<keyword evidence="4 6" id="KW-1133">Transmembrane helix</keyword>
<evidence type="ECO:0000313" key="9">
    <source>
        <dbReference type="Proteomes" id="UP000198535"/>
    </source>
</evidence>
<keyword evidence="3 6" id="KW-0812">Transmembrane</keyword>
<name>A0A1I4R6P5_9EURY</name>
<dbReference type="RefSeq" id="WP_091935204.1">
    <property type="nucleotide sequence ID" value="NZ_FOUJ01000002.1"/>
</dbReference>
<evidence type="ECO:0000256" key="5">
    <source>
        <dbReference type="ARBA" id="ARBA00023136"/>
    </source>
</evidence>
<dbReference type="AlphaFoldDB" id="A0A1I4R6P5"/>
<evidence type="ECO:0000256" key="2">
    <source>
        <dbReference type="ARBA" id="ARBA00022475"/>
    </source>
</evidence>
<protein>
    <submittedName>
        <fullName evidence="8">Uncharacterized membrane protein YckC, RDD family</fullName>
    </submittedName>
</protein>
<accession>A0A1I4R6P5</accession>